<sequence>MRSRSSLLRDGLSKFRSDIDVLEVSDFDMRKPLVPSDELLEFCVMDVEAGLLSDFSCFSFPTASSKDSLPQRISLFDSLPVEYFSLKSLVQFLRQHAVCRFHSPGILSGCSIVPKEVVVKTFSHWNFAKLYAENLLSFVHSENICNLSPAETDHLKELIALHENLSFDFRRAAFLALWCRLNDLTLASPPDVAGGGGKLSFTELICAIRSFDANNFALLKRYLQSRFNPVGNGAESLEDPAGILHWTFWGLGGWAEFIAKKISITTPVLLPPPLNEDQPEGHLLLEIRAFNRDTLRVQEGAVTFIL</sequence>
<gene>
    <name evidence="1" type="ORF">CBR_g38169</name>
</gene>
<proteinExistence type="predicted"/>
<name>A0A388LPE1_CHABU</name>
<comment type="caution">
    <text evidence="1">The sequence shown here is derived from an EMBL/GenBank/DDBJ whole genome shotgun (WGS) entry which is preliminary data.</text>
</comment>
<dbReference type="AlphaFoldDB" id="A0A388LPE1"/>
<organism evidence="1 2">
    <name type="scientific">Chara braunii</name>
    <name type="common">Braun's stonewort</name>
    <dbReference type="NCBI Taxonomy" id="69332"/>
    <lineage>
        <taxon>Eukaryota</taxon>
        <taxon>Viridiplantae</taxon>
        <taxon>Streptophyta</taxon>
        <taxon>Charophyceae</taxon>
        <taxon>Charales</taxon>
        <taxon>Characeae</taxon>
        <taxon>Chara</taxon>
    </lineage>
</organism>
<dbReference type="EMBL" id="BFEA01000467">
    <property type="protein sequence ID" value="GBG84198.1"/>
    <property type="molecule type" value="Genomic_DNA"/>
</dbReference>
<dbReference type="Proteomes" id="UP000265515">
    <property type="component" value="Unassembled WGS sequence"/>
</dbReference>
<reference evidence="1 2" key="1">
    <citation type="journal article" date="2018" name="Cell">
        <title>The Chara Genome: Secondary Complexity and Implications for Plant Terrestrialization.</title>
        <authorList>
            <person name="Nishiyama T."/>
            <person name="Sakayama H."/>
            <person name="Vries J.D."/>
            <person name="Buschmann H."/>
            <person name="Saint-Marcoux D."/>
            <person name="Ullrich K.K."/>
            <person name="Haas F.B."/>
            <person name="Vanderstraeten L."/>
            <person name="Becker D."/>
            <person name="Lang D."/>
            <person name="Vosolsobe S."/>
            <person name="Rombauts S."/>
            <person name="Wilhelmsson P.K.I."/>
            <person name="Janitza P."/>
            <person name="Kern R."/>
            <person name="Heyl A."/>
            <person name="Rumpler F."/>
            <person name="Villalobos L.I.A.C."/>
            <person name="Clay J.M."/>
            <person name="Skokan R."/>
            <person name="Toyoda A."/>
            <person name="Suzuki Y."/>
            <person name="Kagoshima H."/>
            <person name="Schijlen E."/>
            <person name="Tajeshwar N."/>
            <person name="Catarino B."/>
            <person name="Hetherington A.J."/>
            <person name="Saltykova A."/>
            <person name="Bonnot C."/>
            <person name="Breuninger H."/>
            <person name="Symeonidi A."/>
            <person name="Radhakrishnan G.V."/>
            <person name="Van Nieuwerburgh F."/>
            <person name="Deforce D."/>
            <person name="Chang C."/>
            <person name="Karol K.G."/>
            <person name="Hedrich R."/>
            <person name="Ulvskov P."/>
            <person name="Glockner G."/>
            <person name="Delwiche C.F."/>
            <person name="Petrasek J."/>
            <person name="Van de Peer Y."/>
            <person name="Friml J."/>
            <person name="Beilby M."/>
            <person name="Dolan L."/>
            <person name="Kohara Y."/>
            <person name="Sugano S."/>
            <person name="Fujiyama A."/>
            <person name="Delaux P.-M."/>
            <person name="Quint M."/>
            <person name="TheiBen G."/>
            <person name="Hagemann M."/>
            <person name="Harholt J."/>
            <person name="Dunand C."/>
            <person name="Zachgo S."/>
            <person name="Langdale J."/>
            <person name="Maumus F."/>
            <person name="Straeten D.V.D."/>
            <person name="Gould S.B."/>
            <person name="Rensing S.A."/>
        </authorList>
    </citation>
    <scope>NUCLEOTIDE SEQUENCE [LARGE SCALE GENOMIC DNA]</scope>
    <source>
        <strain evidence="1 2">S276</strain>
    </source>
</reference>
<evidence type="ECO:0000313" key="2">
    <source>
        <dbReference type="Proteomes" id="UP000265515"/>
    </source>
</evidence>
<dbReference type="Gramene" id="GBG84198">
    <property type="protein sequence ID" value="GBG84198"/>
    <property type="gene ID" value="CBR_g38169"/>
</dbReference>
<protein>
    <submittedName>
        <fullName evidence="1">Uncharacterized protein</fullName>
    </submittedName>
</protein>
<keyword evidence="2" id="KW-1185">Reference proteome</keyword>
<accession>A0A388LPE1</accession>
<evidence type="ECO:0000313" key="1">
    <source>
        <dbReference type="EMBL" id="GBG84198.1"/>
    </source>
</evidence>